<organism evidence="3">
    <name type="scientific">Brugia timori</name>
    <dbReference type="NCBI Taxonomy" id="42155"/>
    <lineage>
        <taxon>Eukaryota</taxon>
        <taxon>Metazoa</taxon>
        <taxon>Ecdysozoa</taxon>
        <taxon>Nematoda</taxon>
        <taxon>Chromadorea</taxon>
        <taxon>Rhabditida</taxon>
        <taxon>Spirurina</taxon>
        <taxon>Spiruromorpha</taxon>
        <taxon>Filarioidea</taxon>
        <taxon>Onchocercidae</taxon>
        <taxon>Brugia</taxon>
    </lineage>
</organism>
<accession>A0A0R3Q9Q3</accession>
<dbReference type="Proteomes" id="UP000280834">
    <property type="component" value="Unassembled WGS sequence"/>
</dbReference>
<dbReference type="WBParaSite" id="BTMF_0000306401-mRNA-1">
    <property type="protein sequence ID" value="BTMF_0000306401-mRNA-1"/>
    <property type="gene ID" value="BTMF_0000306401"/>
</dbReference>
<name>A0A0R3Q9Q3_9BILA</name>
<reference evidence="1 2" key="2">
    <citation type="submission" date="2018-11" db="EMBL/GenBank/DDBJ databases">
        <authorList>
            <consortium name="Pathogen Informatics"/>
        </authorList>
    </citation>
    <scope>NUCLEOTIDE SEQUENCE [LARGE SCALE GENOMIC DNA]</scope>
</reference>
<dbReference type="EMBL" id="UZAG01001950">
    <property type="protein sequence ID" value="VDO12449.1"/>
    <property type="molecule type" value="Genomic_DNA"/>
</dbReference>
<keyword evidence="2" id="KW-1185">Reference proteome</keyword>
<dbReference type="STRING" id="42155.A0A0R3Q9Q3"/>
<protein>
    <submittedName>
        <fullName evidence="1 3">Uncharacterized protein</fullName>
    </submittedName>
</protein>
<reference evidence="3" key="1">
    <citation type="submission" date="2017-02" db="UniProtKB">
        <authorList>
            <consortium name="WormBaseParasite"/>
        </authorList>
    </citation>
    <scope>IDENTIFICATION</scope>
</reference>
<gene>
    <name evidence="1" type="ORF">BTMF_LOCUS2386</name>
</gene>
<evidence type="ECO:0000313" key="1">
    <source>
        <dbReference type="EMBL" id="VDO12449.1"/>
    </source>
</evidence>
<evidence type="ECO:0000313" key="3">
    <source>
        <dbReference type="WBParaSite" id="BTMF_0000306401-mRNA-1"/>
    </source>
</evidence>
<evidence type="ECO:0000313" key="2">
    <source>
        <dbReference type="Proteomes" id="UP000280834"/>
    </source>
</evidence>
<sequence length="235" mass="26687">MSFQQSGLKENIQLSKETTELIESLAVFLRVPLTPSQLLVCVELLQKGVSYRSLIDAIIRYSGKQLSERMRRSKRRRNSELDKDEEKLQIALQDIQKKMKSVIPLKKKVNESLSTLQELVDKNKLSIGCKLSGALRSRVLNLYENAKKACEVEATCVRNLLEDIEKLRKRKYELQRSNLVGRGELMQMLSQSARTAPLWIGPPDTHPPALVGAIPAFVSMSLKVSKILQIIIQFQ</sequence>
<proteinExistence type="predicted"/>
<dbReference type="AlphaFoldDB" id="A0A0R3Q9Q3"/>